<evidence type="ECO:0000259" key="10">
    <source>
        <dbReference type="Pfam" id="PF25508"/>
    </source>
</evidence>
<dbReference type="Pfam" id="PF25508">
    <property type="entry name" value="TRPM2"/>
    <property type="match status" value="1"/>
</dbReference>
<sequence length="887" mass="102120">MHVLTDGLNYGAARIIGDTVAEEKLQSRLGNTKQNKYNSEESGHITVIGVVSTDQLRYGSLIEESTAYADENKCIVLENEGDDKRELNPHHSYTIILSCAQPADREAISNIRFNIETRLYQLLFKPHKDKRTLRQREQALSDDLEEEMKTPMVGMMVQGGPAEFERVLWLLKKQIPVVIVVRTGTATGLLAYAYKEFIKGDGSRLEQIVKPVLMSRVKEVFQEYCGEDELLRQQVRDKILECVKVATQSDRQLLFILDLYSSDEEAKDLNKCILRAVVSSQRGSEGLTREGINWTLRLALRWNRVGFASKGILNPNYIYNFRTVCLFYPMVRLTASDAAFQIYQMVCLVPHGASHCIRRYDSLHKTVRLIHQTVRLAASDGTSHRIRRYVSFTRRCVSLYQMVRDDLFVEALLLRDREDFVDLFLNMGFLLQRLMTYEQVLHLFEASLNEEFFVRICLQNVLLKQQAVLGTKFMHEKSCELNQLLCALSGLKDLVEPSYLLIPQISNKSNSHILERRALLTILYWAVLTNRKGLVKVLWKRSAEPIAVALVISNMYYRMYKFYIVDIDLRAEIKRNAIEFGDLAIKMLDLIFNDSRLLALHSLTHPIPEFNNLNMVDLALIGNNIFFIAHPCCQCSMRERWFGNIKIKCYGNSPISVPEFVKDRYEPKWFSRGAKMGELGSPNIFMKIYFLWTAPITKFWVNQLFVLMYLFVYAIAVMLPYCGNHKINLFLWGWTMVLIFENVIRTARKHQKFPTMDMMWPLLELLAETSTAGVLLVHLLTDFLSFTTYKILIAISMLAVYFCALRDVFTASPELGPMLVNITELKRRDLTNWLQLWMLWAVSGALAINSVIYPAQPISLKSLGKALLRAILGIWLTDIDDLEGDLN</sequence>
<evidence type="ECO:0000256" key="6">
    <source>
        <dbReference type="ARBA" id="ARBA00023136"/>
    </source>
</evidence>
<feature type="domain" description="TRPM-like" evidence="10">
    <location>
        <begin position="410"/>
        <end position="630"/>
    </location>
</feature>
<dbReference type="InterPro" id="IPR057366">
    <property type="entry name" value="TRPM-like"/>
</dbReference>
<evidence type="ECO:0000256" key="8">
    <source>
        <dbReference type="SAM" id="Phobius"/>
    </source>
</evidence>
<evidence type="ECO:0000313" key="12">
    <source>
        <dbReference type="Proteomes" id="UP000735302"/>
    </source>
</evidence>
<reference evidence="11 12" key="1">
    <citation type="journal article" date="2021" name="Elife">
        <title>Chloroplast acquisition without the gene transfer in kleptoplastic sea slugs, Plakobranchus ocellatus.</title>
        <authorList>
            <person name="Maeda T."/>
            <person name="Takahashi S."/>
            <person name="Yoshida T."/>
            <person name="Shimamura S."/>
            <person name="Takaki Y."/>
            <person name="Nagai Y."/>
            <person name="Toyoda A."/>
            <person name="Suzuki Y."/>
            <person name="Arimoto A."/>
            <person name="Ishii H."/>
            <person name="Satoh N."/>
            <person name="Nishiyama T."/>
            <person name="Hasebe M."/>
            <person name="Maruyama T."/>
            <person name="Minagawa J."/>
            <person name="Obokata J."/>
            <person name="Shigenobu S."/>
        </authorList>
    </citation>
    <scope>NUCLEOTIDE SEQUENCE [LARGE SCALE GENOMIC DNA]</scope>
</reference>
<feature type="transmembrane region" description="Helical" evidence="8">
    <location>
        <begin position="700"/>
        <end position="722"/>
    </location>
</feature>
<gene>
    <name evidence="11" type="ORF">PoB_000690200</name>
</gene>
<feature type="transmembrane region" description="Helical" evidence="8">
    <location>
        <begin position="834"/>
        <end position="855"/>
    </location>
</feature>
<comment type="caution">
    <text evidence="11">The sequence shown here is derived from an EMBL/GenBank/DDBJ whole genome shotgun (WGS) entry which is preliminary data.</text>
</comment>
<keyword evidence="5" id="KW-0406">Ion transport</keyword>
<evidence type="ECO:0000313" key="11">
    <source>
        <dbReference type="EMBL" id="GFN80396.1"/>
    </source>
</evidence>
<evidence type="ECO:0000259" key="9">
    <source>
        <dbReference type="Pfam" id="PF18139"/>
    </source>
</evidence>
<evidence type="ECO:0000256" key="4">
    <source>
        <dbReference type="ARBA" id="ARBA00022989"/>
    </source>
</evidence>
<accession>A0AAV3YD67</accession>
<evidence type="ECO:0000256" key="2">
    <source>
        <dbReference type="ARBA" id="ARBA00022448"/>
    </source>
</evidence>
<evidence type="ECO:0000256" key="7">
    <source>
        <dbReference type="ARBA" id="ARBA00023303"/>
    </source>
</evidence>
<evidence type="ECO:0000256" key="1">
    <source>
        <dbReference type="ARBA" id="ARBA00004141"/>
    </source>
</evidence>
<proteinExistence type="predicted"/>
<keyword evidence="6 8" id="KW-0472">Membrane</keyword>
<name>A0AAV3YD67_9GAST</name>
<dbReference type="AlphaFoldDB" id="A0AAV3YD67"/>
<comment type="subcellular location">
    <subcellularLocation>
        <location evidence="1">Membrane</location>
        <topology evidence="1">Multi-pass membrane protein</topology>
    </subcellularLocation>
</comment>
<dbReference type="PANTHER" id="PTHR13800">
    <property type="entry name" value="TRANSIENT RECEPTOR POTENTIAL CATION CHANNEL, SUBFAMILY M, MEMBER 6"/>
    <property type="match status" value="1"/>
</dbReference>
<keyword evidence="11" id="KW-0675">Receptor</keyword>
<protein>
    <submittedName>
        <fullName evidence="11">Transient receptor potential cation channel subfamily m member 2</fullName>
    </submittedName>
</protein>
<keyword evidence="4 8" id="KW-1133">Transmembrane helix</keyword>
<dbReference type="GO" id="GO:0005886">
    <property type="term" value="C:plasma membrane"/>
    <property type="evidence" value="ECO:0007669"/>
    <property type="project" value="TreeGrafter"/>
</dbReference>
<dbReference type="Pfam" id="PF18139">
    <property type="entry name" value="LSDAT_euk"/>
    <property type="match status" value="1"/>
</dbReference>
<evidence type="ECO:0000256" key="5">
    <source>
        <dbReference type="ARBA" id="ARBA00023065"/>
    </source>
</evidence>
<keyword evidence="12" id="KW-1185">Reference proteome</keyword>
<evidence type="ECO:0000256" key="3">
    <source>
        <dbReference type="ARBA" id="ARBA00022692"/>
    </source>
</evidence>
<dbReference type="GO" id="GO:0030001">
    <property type="term" value="P:metal ion transport"/>
    <property type="evidence" value="ECO:0007669"/>
    <property type="project" value="TreeGrafter"/>
</dbReference>
<keyword evidence="7" id="KW-0407">Ion channel</keyword>
<dbReference type="Proteomes" id="UP000735302">
    <property type="component" value="Unassembled WGS sequence"/>
</dbReference>
<dbReference type="InterPro" id="IPR050927">
    <property type="entry name" value="TRPM"/>
</dbReference>
<feature type="transmembrane region" description="Helical" evidence="8">
    <location>
        <begin position="791"/>
        <end position="809"/>
    </location>
</feature>
<keyword evidence="3 8" id="KW-0812">Transmembrane</keyword>
<dbReference type="PANTHER" id="PTHR13800:SF1">
    <property type="entry name" value="TRANSIENT RECEPTOR POTENTIAL CATION CHANNEL TRPM"/>
    <property type="match status" value="1"/>
</dbReference>
<feature type="domain" description="TRPM SLOG" evidence="9">
    <location>
        <begin position="3"/>
        <end position="242"/>
    </location>
</feature>
<keyword evidence="2" id="KW-0813">Transport</keyword>
<organism evidence="11 12">
    <name type="scientific">Plakobranchus ocellatus</name>
    <dbReference type="NCBI Taxonomy" id="259542"/>
    <lineage>
        <taxon>Eukaryota</taxon>
        <taxon>Metazoa</taxon>
        <taxon>Spiralia</taxon>
        <taxon>Lophotrochozoa</taxon>
        <taxon>Mollusca</taxon>
        <taxon>Gastropoda</taxon>
        <taxon>Heterobranchia</taxon>
        <taxon>Euthyneura</taxon>
        <taxon>Panpulmonata</taxon>
        <taxon>Sacoglossa</taxon>
        <taxon>Placobranchoidea</taxon>
        <taxon>Plakobranchidae</taxon>
        <taxon>Plakobranchus</taxon>
    </lineage>
</organism>
<dbReference type="EMBL" id="BLXT01000825">
    <property type="protein sequence ID" value="GFN80396.1"/>
    <property type="molecule type" value="Genomic_DNA"/>
</dbReference>
<dbReference type="GO" id="GO:0005261">
    <property type="term" value="F:monoatomic cation channel activity"/>
    <property type="evidence" value="ECO:0007669"/>
    <property type="project" value="TreeGrafter"/>
</dbReference>
<dbReference type="InterPro" id="IPR041491">
    <property type="entry name" value="TRPM_SLOG"/>
</dbReference>
<feature type="transmembrane region" description="Helical" evidence="8">
    <location>
        <begin position="729"/>
        <end position="747"/>
    </location>
</feature>